<dbReference type="GO" id="GO:0017057">
    <property type="term" value="F:6-phosphogluconolactonase activity"/>
    <property type="evidence" value="ECO:0007669"/>
    <property type="project" value="UniProtKB-EC"/>
</dbReference>
<sequence length="772" mass="85039">MGKPPNLYAFQNIDELAPSLRTYVLEAQNAALSRHGVFRVAVSGGSLPKVLGQALLKETNGEAKVQFDKWEIFYADERLVPLDHEDSNHRLVKAEILDKIPAELGQPKVFTIDVKYLDDAQELADQYEQTLVSVFAARDSVRLPMFDLLLLGCGPDGHTCSLFPGSPLLRETEAWILKIEDSPKPPPKRITLSLPVVTHGIKIAFVATGGGKKNIMKDIFDRDDGRELPCGLVNAQAQERVSWFVDYPAIEGRPGDDHNVNAAAPSRIHKRSDSEQTSSLEPRKRSFLPQRGLPKHVGGSVGIAGSDALLAGPPTHAASSDGIKQTRPRPRSLYQAQSTHREATGMDGTPSAPQLKDTNTKPPGSVGLSRTQSLRRPGIPLQSALSPATGGRTHTRTNSASTPVGNWTDEEKSARPVYRTEKSKHSLATSAHAKTSSSAAVEAANNAVRTSARLDALKRSASTRLKPISSHSRAMNSKPNDSVDRPSAEEGRGALKQEARKPARPVFSTLQQHFTPRKTGKAPTSTFLHAPEPLNHVLPPEVVSLQNELLQLHLMHESSASTNEQWEASVQQKLQIKFDEVVTLYQTMQRNERDGQEQKNILALREWNGSNPTSSLVEHIQVLSSPLHELPSLLDPGGRYSVLVEEFTKWSSQADQVWSDRTEPSGRRGGVHSLEGLSEVWRGEHAAMTRKLTAFAHYLNALPLAENGPSITYIVLRCQSLVNSLLSELQIMQATEFEVIAREKLWVEARLRAIAEDIIDVQFEVEDEAWRL</sequence>
<gene>
    <name evidence="8" type="ORF">GRF29_1g2646980</name>
</gene>
<evidence type="ECO:0000259" key="7">
    <source>
        <dbReference type="Pfam" id="PF01182"/>
    </source>
</evidence>
<dbReference type="GO" id="GO:0005975">
    <property type="term" value="P:carbohydrate metabolic process"/>
    <property type="evidence" value="ECO:0007669"/>
    <property type="project" value="InterPro"/>
</dbReference>
<comment type="similarity">
    <text evidence="3">Belongs to the glucosamine/galactosamine-6-phosphate isomerase family. 6-phosphogluconolactonase subfamily.</text>
</comment>
<feature type="domain" description="Glucosamine/galactosamine-6-phosphate isomerase" evidence="7">
    <location>
        <begin position="14"/>
        <end position="243"/>
    </location>
</feature>
<dbReference type="PANTHER" id="PTHR11054:SF0">
    <property type="entry name" value="6-PHOSPHOGLUCONOLACTONASE"/>
    <property type="match status" value="1"/>
</dbReference>
<feature type="compositionally biased region" description="Polar residues" evidence="6">
    <location>
        <begin position="396"/>
        <end position="405"/>
    </location>
</feature>
<dbReference type="EC" id="3.1.1.31" evidence="4"/>
<evidence type="ECO:0000256" key="2">
    <source>
        <dbReference type="ARBA" id="ARBA00004961"/>
    </source>
</evidence>
<dbReference type="SUPFAM" id="SSF100950">
    <property type="entry name" value="NagB/RpiA/CoA transferase-like"/>
    <property type="match status" value="1"/>
</dbReference>
<evidence type="ECO:0000256" key="5">
    <source>
        <dbReference type="ARBA" id="ARBA00022801"/>
    </source>
</evidence>
<feature type="compositionally biased region" description="Low complexity" evidence="6">
    <location>
        <begin position="426"/>
        <end position="444"/>
    </location>
</feature>
<feature type="compositionally biased region" description="Basic and acidic residues" evidence="6">
    <location>
        <begin position="409"/>
        <end position="424"/>
    </location>
</feature>
<dbReference type="PANTHER" id="PTHR11054">
    <property type="entry name" value="6-PHOSPHOGLUCONOLACTONASE"/>
    <property type="match status" value="1"/>
</dbReference>
<dbReference type="FunFam" id="3.40.50.1360:FF:000005">
    <property type="entry name" value="6-phosphogluconolactonase"/>
    <property type="match status" value="1"/>
</dbReference>
<dbReference type="InterPro" id="IPR005900">
    <property type="entry name" value="6-phosphogluconolactonase_DevB"/>
</dbReference>
<comment type="pathway">
    <text evidence="2">Carbohydrate degradation; pentose phosphate pathway; D-ribulose 5-phosphate from D-glucose 6-phosphate (oxidative stage): step 2/3.</text>
</comment>
<feature type="region of interest" description="Disordered" evidence="6">
    <location>
        <begin position="254"/>
        <end position="444"/>
    </location>
</feature>
<comment type="caution">
    <text evidence="8">The sequence shown here is derived from an EMBL/GenBank/DDBJ whole genome shotgun (WGS) entry which is preliminary data.</text>
</comment>
<accession>A0AAN6RM14</accession>
<dbReference type="CDD" id="cd01400">
    <property type="entry name" value="6PGL"/>
    <property type="match status" value="1"/>
</dbReference>
<reference evidence="8 9" key="1">
    <citation type="submission" date="2021-02" db="EMBL/GenBank/DDBJ databases">
        <title>Genome assembly of Pseudopithomyces chartarum.</title>
        <authorList>
            <person name="Jauregui R."/>
            <person name="Singh J."/>
            <person name="Voisey C."/>
        </authorList>
    </citation>
    <scope>NUCLEOTIDE SEQUENCE [LARGE SCALE GENOMIC DNA]</scope>
    <source>
        <strain evidence="8 9">AGR01</strain>
    </source>
</reference>
<dbReference type="EMBL" id="WVTA01000001">
    <property type="protein sequence ID" value="KAK3217298.1"/>
    <property type="molecule type" value="Genomic_DNA"/>
</dbReference>
<keyword evidence="5" id="KW-0378">Hydrolase</keyword>
<dbReference type="Proteomes" id="UP001280581">
    <property type="component" value="Unassembled WGS sequence"/>
</dbReference>
<dbReference type="GO" id="GO:0006098">
    <property type="term" value="P:pentose-phosphate shunt"/>
    <property type="evidence" value="ECO:0007669"/>
    <property type="project" value="InterPro"/>
</dbReference>
<dbReference type="InterPro" id="IPR037171">
    <property type="entry name" value="NagB/RpiA_transferase-like"/>
</dbReference>
<name>A0AAN6RM14_9PLEO</name>
<dbReference type="Pfam" id="PF01182">
    <property type="entry name" value="Glucosamine_iso"/>
    <property type="match status" value="1"/>
</dbReference>
<keyword evidence="9" id="KW-1185">Reference proteome</keyword>
<proteinExistence type="inferred from homology"/>
<dbReference type="Gene3D" id="3.40.50.1360">
    <property type="match status" value="1"/>
</dbReference>
<dbReference type="InterPro" id="IPR006148">
    <property type="entry name" value="Glc/Gal-6P_isomerase"/>
</dbReference>
<protein>
    <recommendedName>
        <fullName evidence="4">6-phosphogluconolactonase</fullName>
        <ecNumber evidence="4">3.1.1.31</ecNumber>
    </recommendedName>
</protein>
<feature type="compositionally biased region" description="Polar residues" evidence="6">
    <location>
        <begin position="356"/>
        <end position="374"/>
    </location>
</feature>
<dbReference type="InterPro" id="IPR039104">
    <property type="entry name" value="6PGL"/>
</dbReference>
<feature type="compositionally biased region" description="Polar residues" evidence="6">
    <location>
        <begin position="469"/>
        <end position="480"/>
    </location>
</feature>
<dbReference type="NCBIfam" id="TIGR01198">
    <property type="entry name" value="pgl"/>
    <property type="match status" value="1"/>
</dbReference>
<feature type="compositionally biased region" description="Basic and acidic residues" evidence="6">
    <location>
        <begin position="481"/>
        <end position="501"/>
    </location>
</feature>
<evidence type="ECO:0000256" key="6">
    <source>
        <dbReference type="SAM" id="MobiDB-lite"/>
    </source>
</evidence>
<evidence type="ECO:0000256" key="4">
    <source>
        <dbReference type="ARBA" id="ARBA00013198"/>
    </source>
</evidence>
<evidence type="ECO:0000256" key="1">
    <source>
        <dbReference type="ARBA" id="ARBA00000832"/>
    </source>
</evidence>
<dbReference type="AlphaFoldDB" id="A0AAN6RM14"/>
<evidence type="ECO:0000313" key="9">
    <source>
        <dbReference type="Proteomes" id="UP001280581"/>
    </source>
</evidence>
<feature type="region of interest" description="Disordered" evidence="6">
    <location>
        <begin position="458"/>
        <end position="523"/>
    </location>
</feature>
<organism evidence="8 9">
    <name type="scientific">Pseudopithomyces chartarum</name>
    <dbReference type="NCBI Taxonomy" id="1892770"/>
    <lineage>
        <taxon>Eukaryota</taxon>
        <taxon>Fungi</taxon>
        <taxon>Dikarya</taxon>
        <taxon>Ascomycota</taxon>
        <taxon>Pezizomycotina</taxon>
        <taxon>Dothideomycetes</taxon>
        <taxon>Pleosporomycetidae</taxon>
        <taxon>Pleosporales</taxon>
        <taxon>Massarineae</taxon>
        <taxon>Didymosphaeriaceae</taxon>
        <taxon>Pseudopithomyces</taxon>
    </lineage>
</organism>
<comment type="catalytic activity">
    <reaction evidence="1">
        <text>6-phospho-D-glucono-1,5-lactone + H2O = 6-phospho-D-gluconate + H(+)</text>
        <dbReference type="Rhea" id="RHEA:12556"/>
        <dbReference type="ChEBI" id="CHEBI:15377"/>
        <dbReference type="ChEBI" id="CHEBI:15378"/>
        <dbReference type="ChEBI" id="CHEBI:57955"/>
        <dbReference type="ChEBI" id="CHEBI:58759"/>
        <dbReference type="EC" id="3.1.1.31"/>
    </reaction>
</comment>
<evidence type="ECO:0000256" key="3">
    <source>
        <dbReference type="ARBA" id="ARBA00010662"/>
    </source>
</evidence>
<evidence type="ECO:0000313" key="8">
    <source>
        <dbReference type="EMBL" id="KAK3217298.1"/>
    </source>
</evidence>